<dbReference type="GO" id="GO:0015562">
    <property type="term" value="F:efflux transmembrane transporter activity"/>
    <property type="evidence" value="ECO:0007669"/>
    <property type="project" value="TreeGrafter"/>
</dbReference>
<reference evidence="3" key="1">
    <citation type="submission" date="2009-10" db="EMBL/GenBank/DDBJ databases">
        <title>Diversity of trophic interactions inside an arsenic-rich microbial ecosystem.</title>
        <authorList>
            <person name="Bertin P.N."/>
            <person name="Heinrich-Salmeron A."/>
            <person name="Pelletier E."/>
            <person name="Goulhen-Chollet F."/>
            <person name="Arsene-Ploetze F."/>
            <person name="Gallien S."/>
            <person name="Calteau A."/>
            <person name="Vallenet D."/>
            <person name="Casiot C."/>
            <person name="Chane-Woon-Ming B."/>
            <person name="Giloteaux L."/>
            <person name="Barakat M."/>
            <person name="Bonnefoy V."/>
            <person name="Bruneel O."/>
            <person name="Chandler M."/>
            <person name="Cleiss J."/>
            <person name="Duran R."/>
            <person name="Elbaz-Poulichet F."/>
            <person name="Fonknechten N."/>
            <person name="Lauga B."/>
            <person name="Mornico D."/>
            <person name="Ortet P."/>
            <person name="Schaeffer C."/>
            <person name="Siguier P."/>
            <person name="Alexander Thil Smith A."/>
            <person name="Van Dorsselaer A."/>
            <person name="Weissenbach J."/>
            <person name="Medigue C."/>
            <person name="Le Paslier D."/>
        </authorList>
    </citation>
    <scope>NUCLEOTIDE SEQUENCE</scope>
</reference>
<dbReference type="Gene3D" id="2.40.30.170">
    <property type="match status" value="1"/>
</dbReference>
<feature type="domain" description="Multidrug resistance protein MdtA-like barrel-sandwich hybrid" evidence="1">
    <location>
        <begin position="61"/>
        <end position="223"/>
    </location>
</feature>
<name>E6PHZ4_9ZZZZ</name>
<evidence type="ECO:0000259" key="2">
    <source>
        <dbReference type="Pfam" id="PF25954"/>
    </source>
</evidence>
<dbReference type="EMBL" id="CABL01000019">
    <property type="protein sequence ID" value="CBH76084.1"/>
    <property type="molecule type" value="Genomic_DNA"/>
</dbReference>
<dbReference type="Pfam" id="PF25917">
    <property type="entry name" value="BSH_RND"/>
    <property type="match status" value="1"/>
</dbReference>
<dbReference type="PANTHER" id="PTHR30469:SF15">
    <property type="entry name" value="HLYD FAMILY OF SECRETION PROTEINS"/>
    <property type="match status" value="1"/>
</dbReference>
<dbReference type="GO" id="GO:1990281">
    <property type="term" value="C:efflux pump complex"/>
    <property type="evidence" value="ECO:0007669"/>
    <property type="project" value="TreeGrafter"/>
</dbReference>
<dbReference type="Gene3D" id="2.40.50.100">
    <property type="match status" value="1"/>
</dbReference>
<dbReference type="InterPro" id="IPR058625">
    <property type="entry name" value="MdtA-like_BSH"/>
</dbReference>
<protein>
    <submittedName>
        <fullName evidence="3">Putative Secretion protein HlyD</fullName>
    </submittedName>
</protein>
<dbReference type="NCBIfam" id="TIGR01730">
    <property type="entry name" value="RND_mfp"/>
    <property type="match status" value="1"/>
</dbReference>
<proteinExistence type="predicted"/>
<gene>
    <name evidence="3" type="ORF">CARN1_0564</name>
</gene>
<dbReference type="PANTHER" id="PTHR30469">
    <property type="entry name" value="MULTIDRUG RESISTANCE PROTEIN MDTA"/>
    <property type="match status" value="1"/>
</dbReference>
<dbReference type="Pfam" id="PF25954">
    <property type="entry name" value="Beta-barrel_RND_2"/>
    <property type="match status" value="1"/>
</dbReference>
<dbReference type="Gene3D" id="1.10.287.470">
    <property type="entry name" value="Helix hairpin bin"/>
    <property type="match status" value="1"/>
</dbReference>
<accession>E6PHZ4</accession>
<dbReference type="Gene3D" id="2.40.420.20">
    <property type="match status" value="1"/>
</dbReference>
<evidence type="ECO:0000313" key="3">
    <source>
        <dbReference type="EMBL" id="CBH76084.1"/>
    </source>
</evidence>
<dbReference type="PROSITE" id="PS51257">
    <property type="entry name" value="PROKAR_LIPOPROTEIN"/>
    <property type="match status" value="1"/>
</dbReference>
<sequence length="382" mass="38203">MKRSSTAALAVAFSLSLTACGGGNSTKQAAPAIAVRTAVAQSGAIASTTDFSGSLVAVHRATVGALTPGRIDLLAVHAGDRVAAGATLARVDSAQYSAMLAGARAGADAAGAGSAAAIAGLQQAQSRYDLAAKTAQRMGNLYNAGAISKEQRDQVQTQLEVARAGLAQARAQVQAASGGEAAARAGVAAASVPVNDATITAPFNGVVTQTFVRPGEVVGAGSPVVRIESDGMLELKVAIPLGDLAALRSQHELPVRVDAPGSTTLLGSVRSLVPSENPALRSAMLRIDLPAHPGLLPGMFARVLVRARSSRGTRIPLSALVERAGQSGVFAVHAGKAAFTPVESVVSDTRSAIVTGLTAGTTIAVSNLAELTDGAAVTVVTQ</sequence>
<dbReference type="SUPFAM" id="SSF111369">
    <property type="entry name" value="HlyD-like secretion proteins"/>
    <property type="match status" value="1"/>
</dbReference>
<feature type="domain" description="CusB-like beta-barrel" evidence="2">
    <location>
        <begin position="235"/>
        <end position="307"/>
    </location>
</feature>
<organism evidence="3">
    <name type="scientific">mine drainage metagenome</name>
    <dbReference type="NCBI Taxonomy" id="410659"/>
    <lineage>
        <taxon>unclassified sequences</taxon>
        <taxon>metagenomes</taxon>
        <taxon>ecological metagenomes</taxon>
    </lineage>
</organism>
<comment type="caution">
    <text evidence="3">The sequence shown here is derived from an EMBL/GenBank/DDBJ whole genome shotgun (WGS) entry which is preliminary data.</text>
</comment>
<dbReference type="InterPro" id="IPR058792">
    <property type="entry name" value="Beta-barrel_RND_2"/>
</dbReference>
<dbReference type="InterPro" id="IPR006143">
    <property type="entry name" value="RND_pump_MFP"/>
</dbReference>
<dbReference type="AlphaFoldDB" id="E6PHZ4"/>
<evidence type="ECO:0000259" key="1">
    <source>
        <dbReference type="Pfam" id="PF25917"/>
    </source>
</evidence>